<dbReference type="InterPro" id="IPR000835">
    <property type="entry name" value="HTH_MarR-typ"/>
</dbReference>
<dbReference type="InterPro" id="IPR036388">
    <property type="entry name" value="WH-like_DNA-bd_sf"/>
</dbReference>
<dbReference type="InterPro" id="IPR039422">
    <property type="entry name" value="MarR/SlyA-like"/>
</dbReference>
<dbReference type="PANTHER" id="PTHR33164:SF89">
    <property type="entry name" value="MARR FAMILY REGULATORY PROTEIN"/>
    <property type="match status" value="1"/>
</dbReference>
<gene>
    <name evidence="2" type="ORF">FQA45_01240</name>
</gene>
<dbReference type="SMART" id="SM00347">
    <property type="entry name" value="HTH_MARR"/>
    <property type="match status" value="1"/>
</dbReference>
<evidence type="ECO:0000259" key="1">
    <source>
        <dbReference type="PROSITE" id="PS50995"/>
    </source>
</evidence>
<accession>A0ABX5Y4M1</accession>
<dbReference type="PANTHER" id="PTHR33164">
    <property type="entry name" value="TRANSCRIPTIONAL REGULATOR, MARR FAMILY"/>
    <property type="match status" value="1"/>
</dbReference>
<organism evidence="2 3">
    <name type="scientific">Glutamicibacter halophytocola</name>
    <dbReference type="NCBI Taxonomy" id="1933880"/>
    <lineage>
        <taxon>Bacteria</taxon>
        <taxon>Bacillati</taxon>
        <taxon>Actinomycetota</taxon>
        <taxon>Actinomycetes</taxon>
        <taxon>Micrococcales</taxon>
        <taxon>Micrococcaceae</taxon>
        <taxon>Glutamicibacter</taxon>
    </lineage>
</organism>
<dbReference type="Proteomes" id="UP000320717">
    <property type="component" value="Chromosome"/>
</dbReference>
<dbReference type="InterPro" id="IPR036390">
    <property type="entry name" value="WH_DNA-bd_sf"/>
</dbReference>
<proteinExistence type="predicted"/>
<dbReference type="Pfam" id="PF01047">
    <property type="entry name" value="MarR"/>
    <property type="match status" value="1"/>
</dbReference>
<dbReference type="RefSeq" id="WP_146274956.1">
    <property type="nucleotide sequence ID" value="NZ_JABMCO010000126.1"/>
</dbReference>
<dbReference type="EMBL" id="CP042260">
    <property type="protein sequence ID" value="QDY65048.1"/>
    <property type="molecule type" value="Genomic_DNA"/>
</dbReference>
<keyword evidence="3" id="KW-1185">Reference proteome</keyword>
<protein>
    <submittedName>
        <fullName evidence="2">MarR family transcriptional regulator</fullName>
    </submittedName>
</protein>
<reference evidence="2 3" key="1">
    <citation type="submission" date="2019-07" db="EMBL/GenBank/DDBJ databases">
        <title>Complete Genome Sequence of drought tolerant Plant Growth-Promoting Rhizobacterium Glutamicibacter halophytocola DR408.</title>
        <authorList>
            <person name="Nishu S.D."/>
            <person name="Lee T.K."/>
        </authorList>
    </citation>
    <scope>NUCLEOTIDE SEQUENCE [LARGE SCALE GENOMIC DNA]</scope>
    <source>
        <strain evidence="2 3">DR408</strain>
    </source>
</reference>
<name>A0ABX5Y4M1_9MICC</name>
<dbReference type="Gene3D" id="1.10.10.10">
    <property type="entry name" value="Winged helix-like DNA-binding domain superfamily/Winged helix DNA-binding domain"/>
    <property type="match status" value="1"/>
</dbReference>
<evidence type="ECO:0000313" key="3">
    <source>
        <dbReference type="Proteomes" id="UP000320717"/>
    </source>
</evidence>
<dbReference type="SUPFAM" id="SSF46785">
    <property type="entry name" value="Winged helix' DNA-binding domain"/>
    <property type="match status" value="1"/>
</dbReference>
<evidence type="ECO:0000313" key="2">
    <source>
        <dbReference type="EMBL" id="QDY65048.1"/>
    </source>
</evidence>
<sequence length="165" mass="18175">MIMASAPPFRSSDLFRALLRLQRAHALYEVRWRARLNLNDTDLRTLNLIRCLSAPSPGELAKELGVSSAGITAVLDRLEARHVIQRQQHATDRRRTVVHPGSGFPETTGEGIAVLRSLHRFCDQLDEPSRLALRALLGEILLTLQAAGTGPADHSTPPDSRSSEL</sequence>
<feature type="domain" description="HTH marR-type" evidence="1">
    <location>
        <begin position="11"/>
        <end position="142"/>
    </location>
</feature>
<dbReference type="PROSITE" id="PS50995">
    <property type="entry name" value="HTH_MARR_2"/>
    <property type="match status" value="1"/>
</dbReference>